<comment type="caution">
    <text evidence="1">The sequence shown here is derived from an EMBL/GenBank/DDBJ whole genome shotgun (WGS) entry which is preliminary data.</text>
</comment>
<evidence type="ECO:0008006" key="3">
    <source>
        <dbReference type="Google" id="ProtNLM"/>
    </source>
</evidence>
<protein>
    <recommendedName>
        <fullName evidence="3">NYN domain-containing protein</fullName>
    </recommendedName>
</protein>
<dbReference type="AlphaFoldDB" id="A0A565CGP7"/>
<dbReference type="EMBL" id="CABITT030000007">
    <property type="protein sequence ID" value="VVB12736.1"/>
    <property type="molecule type" value="Genomic_DNA"/>
</dbReference>
<dbReference type="OrthoDB" id="1044295at2759"/>
<accession>A0A565CGP7</accession>
<keyword evidence="2" id="KW-1185">Reference proteome</keyword>
<dbReference type="Proteomes" id="UP000489600">
    <property type="component" value="Unassembled WGS sequence"/>
</dbReference>
<sequence>MEYLMRGLLAVKQRGSIVFLALPDMSVATGFTGIKSFTRRTGDFLELADYAPGYNLIKVWRCPTLLENIVKDEQAEEDVVDGPKVEEDDLEDEIGYESLGVIQPIVFSVGSTSNDTMALNSRKPANFFVITKISKDTEYLMRGLLAVRSLDRRTGYFLELAHYAPEDESRCESLGVLKPIVFYVDSSSNDMKTNRMTTVLWDVEDYPLPSYFTLFEIFEKIKHSLELGCDCNLCIWAYVPDYLLHVYEIMAERFRYEKNLTADRFCFVPKVPRDKYSRLSMMTLDLLLWAIDNPLGLDARGFTVFLVLPGAVDVAPKEAPDLKILLWEDLWSRRISKRPKCI</sequence>
<proteinExistence type="predicted"/>
<gene>
    <name evidence="1" type="ORF">ANE_LOCUS23180</name>
</gene>
<name>A0A565CGP7_9BRAS</name>
<reference evidence="1" key="1">
    <citation type="submission" date="2019-07" db="EMBL/GenBank/DDBJ databases">
        <authorList>
            <person name="Dittberner H."/>
        </authorList>
    </citation>
    <scope>NUCLEOTIDE SEQUENCE [LARGE SCALE GENOMIC DNA]</scope>
</reference>
<organism evidence="1 2">
    <name type="scientific">Arabis nemorensis</name>
    <dbReference type="NCBI Taxonomy" id="586526"/>
    <lineage>
        <taxon>Eukaryota</taxon>
        <taxon>Viridiplantae</taxon>
        <taxon>Streptophyta</taxon>
        <taxon>Embryophyta</taxon>
        <taxon>Tracheophyta</taxon>
        <taxon>Spermatophyta</taxon>
        <taxon>Magnoliopsida</taxon>
        <taxon>eudicotyledons</taxon>
        <taxon>Gunneridae</taxon>
        <taxon>Pentapetalae</taxon>
        <taxon>rosids</taxon>
        <taxon>malvids</taxon>
        <taxon>Brassicales</taxon>
        <taxon>Brassicaceae</taxon>
        <taxon>Arabideae</taxon>
        <taxon>Arabis</taxon>
    </lineage>
</organism>
<evidence type="ECO:0000313" key="2">
    <source>
        <dbReference type="Proteomes" id="UP000489600"/>
    </source>
</evidence>
<evidence type="ECO:0000313" key="1">
    <source>
        <dbReference type="EMBL" id="VVB12736.1"/>
    </source>
</evidence>